<reference evidence="1 2" key="1">
    <citation type="journal article" date="2020" name="J Geophys Res Biogeosci">
        <title>Magnetotaxis as an Adaptation to Enable Bacterial Shuttling of Microbial Sulfur and Sulfur Cycling Across Aquatic Oxic#Anoxic Interfaces.</title>
        <authorList>
            <person name="Li J."/>
            <person name="Liu P."/>
            <person name="Wang J."/>
            <person name="Roberts A.P."/>
            <person name="Pan Y."/>
        </authorList>
    </citation>
    <scope>NUCLEOTIDE SEQUENCE [LARGE SCALE GENOMIC DNA]</scope>
    <source>
        <strain evidence="1 2">MYR-1_YQ</strain>
    </source>
</reference>
<gene>
    <name evidence="1" type="ORF">HWQ67_19320</name>
</gene>
<dbReference type="Proteomes" id="UP001196980">
    <property type="component" value="Unassembled WGS sequence"/>
</dbReference>
<evidence type="ECO:0000313" key="2">
    <source>
        <dbReference type="Proteomes" id="UP001196980"/>
    </source>
</evidence>
<dbReference type="RefSeq" id="WP_218254339.1">
    <property type="nucleotide sequence ID" value="NZ_JABXWD010000769.1"/>
</dbReference>
<accession>A0ABS6S4E1</accession>
<dbReference type="EMBL" id="JABXWD010000769">
    <property type="protein sequence ID" value="MBV6343724.1"/>
    <property type="molecule type" value="Genomic_DNA"/>
</dbReference>
<proteinExistence type="predicted"/>
<sequence>MKTSDLPDNTQFCIIKTDYCEVTETYMPRQNCPDWTWDHGNTETNYPATKPYQETHLCNSKITTVRWPRAWVQWYLDLNQHNLKYACDIANGIINNVSGQIQLEPPYDLIAYPEMPKLEFLSFAGQIHAVEEVTDTGVRVKAFHFSDAIGVGENFRNSVMVSKFTGIVPLGSDGNEDISKYTNLYDPADDCYHPVCVPDGKSAWLDTREIELFPALGVVTIGDRDLIIRDGPGAQYAIIGEFFSGAEVPINRYHPLGYDVWGRTSYGW</sequence>
<evidence type="ECO:0000313" key="1">
    <source>
        <dbReference type="EMBL" id="MBV6343724.1"/>
    </source>
</evidence>
<name>A0ABS6S4E1_9BACT</name>
<protein>
    <submittedName>
        <fullName evidence="1">Uncharacterized protein</fullName>
    </submittedName>
</protein>
<feature type="non-terminal residue" evidence="1">
    <location>
        <position position="268"/>
    </location>
</feature>
<organism evidence="1 2">
    <name type="scientific">Candidatus Magnetobacterium casense</name>
    <dbReference type="NCBI Taxonomy" id="1455061"/>
    <lineage>
        <taxon>Bacteria</taxon>
        <taxon>Pseudomonadati</taxon>
        <taxon>Nitrospirota</taxon>
        <taxon>Thermodesulfovibrionia</taxon>
        <taxon>Thermodesulfovibrionales</taxon>
        <taxon>Candidatus Magnetobacteriaceae</taxon>
        <taxon>Candidatus Magnetobacterium</taxon>
    </lineage>
</organism>
<comment type="caution">
    <text evidence="1">The sequence shown here is derived from an EMBL/GenBank/DDBJ whole genome shotgun (WGS) entry which is preliminary data.</text>
</comment>
<keyword evidence="2" id="KW-1185">Reference proteome</keyword>